<dbReference type="GO" id="GO:0016787">
    <property type="term" value="F:hydrolase activity"/>
    <property type="evidence" value="ECO:0007669"/>
    <property type="project" value="UniProtKB-KW"/>
</dbReference>
<dbReference type="Proteomes" id="UP000284250">
    <property type="component" value="Unassembled WGS sequence"/>
</dbReference>
<feature type="domain" description="Endoribonuclease YicC-like N-terminal" evidence="6">
    <location>
        <begin position="2"/>
        <end position="163"/>
    </location>
</feature>
<keyword evidence="4" id="KW-0378">Hydrolase</keyword>
<reference evidence="8 9" key="1">
    <citation type="submission" date="2018-09" db="EMBL/GenBank/DDBJ databases">
        <authorList>
            <person name="Zeman M."/>
            <person name="Pardy F."/>
        </authorList>
    </citation>
    <scope>NUCLEOTIDE SEQUENCE [LARGE SCALE GENOMIC DNA]</scope>
    <source>
        <strain evidence="8 9">CCM 8852</strain>
    </source>
</reference>
<dbReference type="PANTHER" id="PTHR30636:SF3">
    <property type="entry name" value="UPF0701 PROTEIN YICC"/>
    <property type="match status" value="1"/>
</dbReference>
<evidence type="ECO:0000256" key="4">
    <source>
        <dbReference type="ARBA" id="ARBA00022801"/>
    </source>
</evidence>
<evidence type="ECO:0000259" key="6">
    <source>
        <dbReference type="Pfam" id="PF03755"/>
    </source>
</evidence>
<dbReference type="Pfam" id="PF08340">
    <property type="entry name" value="YicC-like_C"/>
    <property type="match status" value="1"/>
</dbReference>
<dbReference type="RefSeq" id="WP_119656288.1">
    <property type="nucleotide sequence ID" value="NZ_JBHUOI010000052.1"/>
</dbReference>
<name>A0A418QUH6_9BACT</name>
<evidence type="ECO:0000256" key="2">
    <source>
        <dbReference type="ARBA" id="ARBA00022722"/>
    </source>
</evidence>
<proteinExistence type="inferred from homology"/>
<organism evidence="8 9">
    <name type="scientific">Hymenobacter rubripertinctus</name>
    <dbReference type="NCBI Taxonomy" id="2029981"/>
    <lineage>
        <taxon>Bacteria</taxon>
        <taxon>Pseudomonadati</taxon>
        <taxon>Bacteroidota</taxon>
        <taxon>Cytophagia</taxon>
        <taxon>Cytophagales</taxon>
        <taxon>Hymenobacteraceae</taxon>
        <taxon>Hymenobacter</taxon>
    </lineage>
</organism>
<keyword evidence="3" id="KW-0255">Endonuclease</keyword>
<keyword evidence="9" id="KW-1185">Reference proteome</keyword>
<accession>A0A418QUH6</accession>
<dbReference type="OrthoDB" id="9771229at2"/>
<dbReference type="InterPro" id="IPR005229">
    <property type="entry name" value="YicC/YloC-like"/>
</dbReference>
<evidence type="ECO:0000256" key="5">
    <source>
        <dbReference type="ARBA" id="ARBA00035648"/>
    </source>
</evidence>
<evidence type="ECO:0000256" key="3">
    <source>
        <dbReference type="ARBA" id="ARBA00022759"/>
    </source>
</evidence>
<dbReference type="AlphaFoldDB" id="A0A418QUH6"/>
<dbReference type="InterPro" id="IPR013551">
    <property type="entry name" value="YicC-like_C"/>
</dbReference>
<comment type="similarity">
    <text evidence="5">Belongs to the YicC/YloC family.</text>
</comment>
<comment type="caution">
    <text evidence="8">The sequence shown here is derived from an EMBL/GenBank/DDBJ whole genome shotgun (WGS) entry which is preliminary data.</text>
</comment>
<gene>
    <name evidence="8" type="ORF">D0T11_13295</name>
</gene>
<dbReference type="EMBL" id="QYCN01000019">
    <property type="protein sequence ID" value="RIY08896.1"/>
    <property type="molecule type" value="Genomic_DNA"/>
</dbReference>
<comment type="cofactor">
    <cofactor evidence="1">
        <name>a divalent metal cation</name>
        <dbReference type="ChEBI" id="CHEBI:60240"/>
    </cofactor>
</comment>
<evidence type="ECO:0000313" key="8">
    <source>
        <dbReference type="EMBL" id="RIY08896.1"/>
    </source>
</evidence>
<keyword evidence="2" id="KW-0540">Nuclease</keyword>
<dbReference type="InterPro" id="IPR013527">
    <property type="entry name" value="YicC-like_N"/>
</dbReference>
<dbReference type="PANTHER" id="PTHR30636">
    <property type="entry name" value="UPF0701 PROTEIN YICC"/>
    <property type="match status" value="1"/>
</dbReference>
<dbReference type="NCBIfam" id="TIGR00255">
    <property type="entry name" value="YicC/YloC family endoribonuclease"/>
    <property type="match status" value="1"/>
</dbReference>
<evidence type="ECO:0000313" key="9">
    <source>
        <dbReference type="Proteomes" id="UP000284250"/>
    </source>
</evidence>
<dbReference type="Pfam" id="PF03755">
    <property type="entry name" value="YicC-like_N"/>
    <property type="match status" value="1"/>
</dbReference>
<feature type="domain" description="Endoribonuclease YicC-like C-terminal" evidence="7">
    <location>
        <begin position="180"/>
        <end position="298"/>
    </location>
</feature>
<evidence type="ECO:0000256" key="1">
    <source>
        <dbReference type="ARBA" id="ARBA00001968"/>
    </source>
</evidence>
<evidence type="ECO:0000259" key="7">
    <source>
        <dbReference type="Pfam" id="PF08340"/>
    </source>
</evidence>
<protein>
    <submittedName>
        <fullName evidence="8">YicC family protein</fullName>
    </submittedName>
</protein>
<reference evidence="8 9" key="2">
    <citation type="submission" date="2019-01" db="EMBL/GenBank/DDBJ databases">
        <title>Hymenobacter humicola sp. nov., isolated from soils in Antarctica.</title>
        <authorList>
            <person name="Sedlacek I."/>
            <person name="Holochova P."/>
            <person name="Kralova S."/>
            <person name="Pantucek R."/>
            <person name="Stankova E."/>
            <person name="Vrbovska V."/>
            <person name="Kristofova L."/>
            <person name="Svec P."/>
            <person name="Busse H.-J."/>
        </authorList>
    </citation>
    <scope>NUCLEOTIDE SEQUENCE [LARGE SCALE GENOMIC DNA]</scope>
    <source>
        <strain evidence="8 9">CCM 8852</strain>
    </source>
</reference>
<sequence>MLQSMTGYGIATRETDHYAVTVEIKSLNSKTLDLSLRLPRFLQDRELEIRNLVAKSLIRGKVNLNLDFTRPRATGAQGSSMVNHEALVAVCQELQALSLRTGFSLEQVTAVAHALPGALRIPADGPVATEQEEETPWEELLPLLQQALDRVNQFRRDEGQALTSEILGYIDRIRILLADVERHDPTRIEQVRQRLQTHLADISANEHFNGVRFEQEVLHYIEKLDIAEEKVRLVNHLHYFTETAGLPEPTGKKLAFISQEIGREINTIGSKANDSTIQHLVVSMKEELEKIKEQINNIL</sequence>
<dbReference type="GO" id="GO:0004521">
    <property type="term" value="F:RNA endonuclease activity"/>
    <property type="evidence" value="ECO:0007669"/>
    <property type="project" value="InterPro"/>
</dbReference>